<dbReference type="InterPro" id="IPR003370">
    <property type="entry name" value="Chromate_transpt"/>
</dbReference>
<evidence type="ECO:0000256" key="4">
    <source>
        <dbReference type="ARBA" id="ARBA00022692"/>
    </source>
</evidence>
<evidence type="ECO:0000313" key="8">
    <source>
        <dbReference type="EMBL" id="RRB18364.1"/>
    </source>
</evidence>
<reference evidence="8 9" key="1">
    <citation type="submission" date="2018-11" db="EMBL/GenBank/DDBJ databases">
        <authorList>
            <person name="Zhou Z."/>
            <person name="Wang G."/>
        </authorList>
    </citation>
    <scope>NUCLEOTIDE SEQUENCE [LARGE SCALE GENOMIC DNA]</scope>
    <source>
        <strain evidence="8 9">KCTC42998</strain>
    </source>
</reference>
<keyword evidence="6 7" id="KW-0472">Membrane</keyword>
<name>A0A3P1CZN7_9BACT</name>
<comment type="caution">
    <text evidence="8">The sequence shown here is derived from an EMBL/GenBank/DDBJ whole genome shotgun (WGS) entry which is preliminary data.</text>
</comment>
<dbReference type="NCBIfam" id="TIGR00937">
    <property type="entry name" value="2A51"/>
    <property type="match status" value="1"/>
</dbReference>
<dbReference type="Pfam" id="PF02417">
    <property type="entry name" value="Chromate_transp"/>
    <property type="match status" value="2"/>
</dbReference>
<feature type="transmembrane region" description="Helical" evidence="7">
    <location>
        <begin position="20"/>
        <end position="43"/>
    </location>
</feature>
<gene>
    <name evidence="8" type="primary">chrA</name>
    <name evidence="8" type="ORF">EHT87_08870</name>
</gene>
<protein>
    <submittedName>
        <fullName evidence="8">Chromate efflux transporter</fullName>
    </submittedName>
</protein>
<feature type="transmembrane region" description="Helical" evidence="7">
    <location>
        <begin position="236"/>
        <end position="258"/>
    </location>
</feature>
<feature type="transmembrane region" description="Helical" evidence="7">
    <location>
        <begin position="150"/>
        <end position="167"/>
    </location>
</feature>
<sequence>MASYPSTYTPPTPVRRIRYFIFLKDVLILACTTFGGPQVHLAMMLDRFVMKRRYLTEAELLELNALCQILPGPTSTQTITALGFKIGGPNLAYLTLIVWAFPSVLIMTLTAIGIYYVQQRSISLDFTRFIQPMAVGFLIVAGYRIARKVILNQMGIVLAVISALTSYAFPSPYITPVVLIAGGFATAFFYKKHEKMEKAPIQIKWANFFLWIGVLITAATVGAITKSLPLRLFENFYRNGSLVFGGGQVLTPMLYNEFVEFKHYLSRQEFLSGLAIVQVTPGPVFSFASYIGVLSMRDYGLSGQLLGGLMATAGIFLPGTFLIFFVYRFWNQLKRYRGVRASLEGINAASTGLTASAAILLFQPMSGSGASVLIVVATILLLEYSKIPPYLLIIAGLFLGFLV</sequence>
<feature type="transmembrane region" description="Helical" evidence="7">
    <location>
        <begin position="203"/>
        <end position="224"/>
    </location>
</feature>
<dbReference type="RefSeq" id="WP_124905890.1">
    <property type="nucleotide sequence ID" value="NZ_RQJP01000001.1"/>
</dbReference>
<evidence type="ECO:0000256" key="5">
    <source>
        <dbReference type="ARBA" id="ARBA00022989"/>
    </source>
</evidence>
<keyword evidence="3" id="KW-1003">Cell membrane</keyword>
<accession>A0A3P1CZN7</accession>
<dbReference type="GO" id="GO:0005886">
    <property type="term" value="C:plasma membrane"/>
    <property type="evidence" value="ECO:0007669"/>
    <property type="project" value="UniProtKB-SubCell"/>
</dbReference>
<dbReference type="OrthoDB" id="9788907at2"/>
<keyword evidence="5 7" id="KW-1133">Transmembrane helix</keyword>
<evidence type="ECO:0000256" key="1">
    <source>
        <dbReference type="ARBA" id="ARBA00004651"/>
    </source>
</evidence>
<comment type="similarity">
    <text evidence="2">Belongs to the chromate ion transporter (CHR) (TC 2.A.51) family.</text>
</comment>
<feature type="transmembrane region" description="Helical" evidence="7">
    <location>
        <begin position="173"/>
        <end position="191"/>
    </location>
</feature>
<keyword evidence="4 7" id="KW-0812">Transmembrane</keyword>
<evidence type="ECO:0000256" key="2">
    <source>
        <dbReference type="ARBA" id="ARBA00005262"/>
    </source>
</evidence>
<feature type="transmembrane region" description="Helical" evidence="7">
    <location>
        <begin position="305"/>
        <end position="327"/>
    </location>
</feature>
<evidence type="ECO:0000256" key="3">
    <source>
        <dbReference type="ARBA" id="ARBA00022475"/>
    </source>
</evidence>
<dbReference type="PANTHER" id="PTHR33567:SF3">
    <property type="entry name" value="CHROMATE ION TRANSPORTER (EUROFUNG)"/>
    <property type="match status" value="1"/>
</dbReference>
<organism evidence="8 9">
    <name type="scientific">Larkinella knui</name>
    <dbReference type="NCBI Taxonomy" id="2025310"/>
    <lineage>
        <taxon>Bacteria</taxon>
        <taxon>Pseudomonadati</taxon>
        <taxon>Bacteroidota</taxon>
        <taxon>Cytophagia</taxon>
        <taxon>Cytophagales</taxon>
        <taxon>Spirosomataceae</taxon>
        <taxon>Larkinella</taxon>
    </lineage>
</organism>
<dbReference type="InterPro" id="IPR014047">
    <property type="entry name" value="Chr_Tranpt_l_chain"/>
</dbReference>
<feature type="transmembrane region" description="Helical" evidence="7">
    <location>
        <begin position="348"/>
        <end position="381"/>
    </location>
</feature>
<dbReference type="AlphaFoldDB" id="A0A3P1CZN7"/>
<feature type="transmembrane region" description="Helical" evidence="7">
    <location>
        <begin position="270"/>
        <end position="293"/>
    </location>
</feature>
<dbReference type="PANTHER" id="PTHR33567">
    <property type="entry name" value="CHROMATE ION TRANSPORTER (EUROFUNG)"/>
    <property type="match status" value="1"/>
</dbReference>
<dbReference type="EMBL" id="RQJP01000001">
    <property type="protein sequence ID" value="RRB18364.1"/>
    <property type="molecule type" value="Genomic_DNA"/>
</dbReference>
<keyword evidence="9" id="KW-1185">Reference proteome</keyword>
<feature type="transmembrane region" description="Helical" evidence="7">
    <location>
        <begin position="387"/>
        <end position="402"/>
    </location>
</feature>
<proteinExistence type="inferred from homology"/>
<feature type="transmembrane region" description="Helical" evidence="7">
    <location>
        <begin position="91"/>
        <end position="117"/>
    </location>
</feature>
<dbReference type="GO" id="GO:0015109">
    <property type="term" value="F:chromate transmembrane transporter activity"/>
    <property type="evidence" value="ECO:0007669"/>
    <property type="project" value="InterPro"/>
</dbReference>
<evidence type="ECO:0000313" key="9">
    <source>
        <dbReference type="Proteomes" id="UP000274271"/>
    </source>
</evidence>
<dbReference type="Proteomes" id="UP000274271">
    <property type="component" value="Unassembled WGS sequence"/>
</dbReference>
<comment type="subcellular location">
    <subcellularLocation>
        <location evidence="1">Cell membrane</location>
        <topology evidence="1">Multi-pass membrane protein</topology>
    </subcellularLocation>
</comment>
<evidence type="ECO:0000256" key="7">
    <source>
        <dbReference type="SAM" id="Phobius"/>
    </source>
</evidence>
<evidence type="ECO:0000256" key="6">
    <source>
        <dbReference type="ARBA" id="ARBA00023136"/>
    </source>
</evidence>
<dbReference type="PIRSF" id="PIRSF004810">
    <property type="entry name" value="ChrA"/>
    <property type="match status" value="1"/>
</dbReference>